<evidence type="ECO:0000313" key="18">
    <source>
        <dbReference type="Proteomes" id="UP000481153"/>
    </source>
</evidence>
<dbReference type="GO" id="GO:0005506">
    <property type="term" value="F:iron ion binding"/>
    <property type="evidence" value="ECO:0007669"/>
    <property type="project" value="InterPro"/>
</dbReference>
<dbReference type="GO" id="GO:0005789">
    <property type="term" value="C:endoplasmic reticulum membrane"/>
    <property type="evidence" value="ECO:0007669"/>
    <property type="project" value="UniProtKB-SubCell"/>
</dbReference>
<evidence type="ECO:0000256" key="6">
    <source>
        <dbReference type="ARBA" id="ARBA00022723"/>
    </source>
</evidence>
<dbReference type="Pfam" id="PF00067">
    <property type="entry name" value="p450"/>
    <property type="match status" value="1"/>
</dbReference>
<comment type="caution">
    <text evidence="17">The sequence shown here is derived from an EMBL/GenBank/DDBJ whole genome shotgun (WGS) entry which is preliminary data.</text>
</comment>
<dbReference type="PIRSF" id="PIRSF000047">
    <property type="entry name" value="Cytochrome_CYPVIIA1"/>
    <property type="match status" value="1"/>
</dbReference>
<evidence type="ECO:0000256" key="8">
    <source>
        <dbReference type="ARBA" id="ARBA00023002"/>
    </source>
</evidence>
<keyword evidence="16" id="KW-1133">Transmembrane helix</keyword>
<keyword evidence="7 12" id="KW-0256">Endoplasmic reticulum</keyword>
<dbReference type="GO" id="GO:0016705">
    <property type="term" value="F:oxidoreductase activity, acting on paired donors, with incorporation or reduction of molecular oxygen"/>
    <property type="evidence" value="ECO:0007669"/>
    <property type="project" value="InterPro"/>
</dbReference>
<feature type="binding site" evidence="14">
    <location>
        <position position="106"/>
    </location>
    <ligand>
        <name>substrate</name>
    </ligand>
</feature>
<evidence type="ECO:0000313" key="17">
    <source>
        <dbReference type="EMBL" id="KAF0742390.1"/>
    </source>
</evidence>
<comment type="pathway">
    <text evidence="3">Lipid metabolism; bile acid biosynthesis.</text>
</comment>
<evidence type="ECO:0000256" key="15">
    <source>
        <dbReference type="RuleBase" id="RU000461"/>
    </source>
</evidence>
<evidence type="ECO:0000256" key="11">
    <source>
        <dbReference type="ARBA" id="ARBA00023136"/>
    </source>
</evidence>
<dbReference type="GO" id="GO:0042632">
    <property type="term" value="P:cholesterol homeostasis"/>
    <property type="evidence" value="ECO:0007669"/>
    <property type="project" value="TreeGrafter"/>
</dbReference>
<evidence type="ECO:0000256" key="12">
    <source>
        <dbReference type="PIRNR" id="PIRNR000047"/>
    </source>
</evidence>
<dbReference type="Gene3D" id="1.10.630.10">
    <property type="entry name" value="Cytochrome P450"/>
    <property type="match status" value="1"/>
</dbReference>
<feature type="binding site" evidence="14">
    <location>
        <position position="279"/>
    </location>
    <ligand>
        <name>substrate</name>
    </ligand>
</feature>
<evidence type="ECO:0000256" key="1">
    <source>
        <dbReference type="ARBA" id="ARBA00001971"/>
    </source>
</evidence>
<comment type="cofactor">
    <cofactor evidence="1 12 13">
        <name>heme</name>
        <dbReference type="ChEBI" id="CHEBI:30413"/>
    </cofactor>
</comment>
<accession>A0A6G0XPS0</accession>
<feature type="binding site" description="axial binding residue" evidence="13">
    <location>
        <position position="415"/>
    </location>
    <ligand>
        <name>heme</name>
        <dbReference type="ChEBI" id="CHEBI:30413"/>
    </ligand>
    <ligandPart>
        <name>Fe</name>
        <dbReference type="ChEBI" id="CHEBI:18248"/>
    </ligandPart>
</feature>
<evidence type="ECO:0000256" key="10">
    <source>
        <dbReference type="ARBA" id="ARBA00023098"/>
    </source>
</evidence>
<keyword evidence="5 12" id="KW-0349">Heme</keyword>
<dbReference type="GO" id="GO:0020037">
    <property type="term" value="F:heme binding"/>
    <property type="evidence" value="ECO:0007669"/>
    <property type="project" value="InterPro"/>
</dbReference>
<evidence type="ECO:0000256" key="13">
    <source>
        <dbReference type="PIRSR" id="PIRSR000047-1"/>
    </source>
</evidence>
<dbReference type="PANTHER" id="PTHR24304:SF4">
    <property type="entry name" value="CYTOCHROME P450"/>
    <property type="match status" value="1"/>
</dbReference>
<dbReference type="InterPro" id="IPR024204">
    <property type="entry name" value="Cyt_P450_CYP7A1-type"/>
</dbReference>
<dbReference type="AlphaFoldDB" id="A0A6G0XPS0"/>
<comment type="subcellular location">
    <subcellularLocation>
        <location evidence="2 12">Endoplasmic reticulum membrane</location>
    </subcellularLocation>
</comment>
<organism evidence="17 18">
    <name type="scientific">Aphanomyces euteiches</name>
    <dbReference type="NCBI Taxonomy" id="100861"/>
    <lineage>
        <taxon>Eukaryota</taxon>
        <taxon>Sar</taxon>
        <taxon>Stramenopiles</taxon>
        <taxon>Oomycota</taxon>
        <taxon>Saprolegniomycetes</taxon>
        <taxon>Saprolegniales</taxon>
        <taxon>Verrucalvaceae</taxon>
        <taxon>Aphanomyces</taxon>
    </lineage>
</organism>
<keyword evidence="8 15" id="KW-0560">Oxidoreductase</keyword>
<keyword evidence="10" id="KW-0443">Lipid metabolism</keyword>
<evidence type="ECO:0000256" key="3">
    <source>
        <dbReference type="ARBA" id="ARBA00004860"/>
    </source>
</evidence>
<keyword evidence="6 12" id="KW-0479">Metal-binding</keyword>
<name>A0A6G0XPS0_9STRA</name>
<dbReference type="SUPFAM" id="SSF48264">
    <property type="entry name" value="Cytochrome P450"/>
    <property type="match status" value="1"/>
</dbReference>
<keyword evidence="15" id="KW-0503">Monooxygenase</keyword>
<dbReference type="InterPro" id="IPR001128">
    <property type="entry name" value="Cyt_P450"/>
</dbReference>
<dbReference type="PROSITE" id="PS00086">
    <property type="entry name" value="CYTOCHROME_P450"/>
    <property type="match status" value="1"/>
</dbReference>
<proteinExistence type="inferred from homology"/>
<evidence type="ECO:0000256" key="9">
    <source>
        <dbReference type="ARBA" id="ARBA00023004"/>
    </source>
</evidence>
<sequence length="481" mass="53451">MDIEKTLIAAVLTAILALVIQYILRRKTSGAIPTVPSWIPFLGSSLDFSSDPVGFIRSCSARYGSIFNVYLGGKTMTFFISPKHYATLLKHRSLSHKPAFFNVATKALGESTSFNNDVMSLHPSEAAEEYHKLVVTHLLGTSAVKTLVENTFHQQRRILATFDRVGRQSLLDFVQRGIFNAGSRVLLGDSLVDKSPNLLADFDAFDKSFPLLVAGVPQVFLRSAVQAREGVVQAIDKNLGDDASTIIQKRNEAIQEIASVQPLDPARDIMALLWAGSANSIPTAYWALFYLLRDKAAWRAVFDEVHEHLPKGGAEVWTPEQLSKCVLLASAVDEALRLSASSILMREAMEDIDLKTMDPPVYLAKGSNVIIYPSLGHFDEEIFPSPKTFKYDRFVNATREQLEAFKPFGMGATMCPGRNFAKNQIKMFIALIMQETKRIELVPGYGEPKNDPSRLGSCLLSTRPYKSNMNYAQVLRSFDMI</sequence>
<keyword evidence="18" id="KW-1185">Reference proteome</keyword>
<keyword evidence="9 12" id="KW-0408">Iron</keyword>
<keyword evidence="16" id="KW-0812">Transmembrane</keyword>
<evidence type="ECO:0000256" key="4">
    <source>
        <dbReference type="ARBA" id="ARBA00010617"/>
    </source>
</evidence>
<keyword evidence="11 12" id="KW-0472">Membrane</keyword>
<evidence type="ECO:0008006" key="19">
    <source>
        <dbReference type="Google" id="ProtNLM"/>
    </source>
</evidence>
<dbReference type="PANTHER" id="PTHR24304">
    <property type="entry name" value="CYTOCHROME P450 FAMILY 7"/>
    <property type="match status" value="1"/>
</dbReference>
<dbReference type="InterPro" id="IPR017972">
    <property type="entry name" value="Cyt_P450_CS"/>
</dbReference>
<dbReference type="InterPro" id="IPR050529">
    <property type="entry name" value="CYP450_sterol_14alpha_dmase"/>
</dbReference>
<feature type="transmembrane region" description="Helical" evidence="16">
    <location>
        <begin position="6"/>
        <end position="24"/>
    </location>
</feature>
<evidence type="ECO:0000256" key="7">
    <source>
        <dbReference type="ARBA" id="ARBA00022824"/>
    </source>
</evidence>
<dbReference type="GO" id="GO:0006629">
    <property type="term" value="P:lipid metabolic process"/>
    <property type="evidence" value="ECO:0007669"/>
    <property type="project" value="UniProtKB-KW"/>
</dbReference>
<gene>
    <name evidence="17" type="ORF">Ae201684_002663</name>
</gene>
<dbReference type="InterPro" id="IPR002403">
    <property type="entry name" value="Cyt_P450_E_grp-IV"/>
</dbReference>
<evidence type="ECO:0000256" key="2">
    <source>
        <dbReference type="ARBA" id="ARBA00004586"/>
    </source>
</evidence>
<comment type="similarity">
    <text evidence="4 12 15">Belongs to the cytochrome P450 family.</text>
</comment>
<dbReference type="GO" id="GO:0008395">
    <property type="term" value="F:steroid hydroxylase activity"/>
    <property type="evidence" value="ECO:0007669"/>
    <property type="project" value="TreeGrafter"/>
</dbReference>
<dbReference type="Proteomes" id="UP000481153">
    <property type="component" value="Unassembled WGS sequence"/>
</dbReference>
<dbReference type="EMBL" id="VJMJ01000028">
    <property type="protein sequence ID" value="KAF0742390.1"/>
    <property type="molecule type" value="Genomic_DNA"/>
</dbReference>
<dbReference type="VEuPathDB" id="FungiDB:AeMF1_016574"/>
<evidence type="ECO:0000256" key="16">
    <source>
        <dbReference type="SAM" id="Phobius"/>
    </source>
</evidence>
<dbReference type="InterPro" id="IPR036396">
    <property type="entry name" value="Cyt_P450_sf"/>
</dbReference>
<evidence type="ECO:0000256" key="14">
    <source>
        <dbReference type="PIRSR" id="PIRSR000047-2"/>
    </source>
</evidence>
<protein>
    <recommendedName>
        <fullName evidence="19">Cytochrome P450</fullName>
    </recommendedName>
</protein>
<reference evidence="17 18" key="1">
    <citation type="submission" date="2019-07" db="EMBL/GenBank/DDBJ databases">
        <title>Genomics analysis of Aphanomyces spp. identifies a new class of oomycete effector associated with host adaptation.</title>
        <authorList>
            <person name="Gaulin E."/>
        </authorList>
    </citation>
    <scope>NUCLEOTIDE SEQUENCE [LARGE SCALE GENOMIC DNA]</scope>
    <source>
        <strain evidence="17 18">ATCC 201684</strain>
    </source>
</reference>
<evidence type="ECO:0000256" key="5">
    <source>
        <dbReference type="ARBA" id="ARBA00022617"/>
    </source>
</evidence>
<dbReference type="PRINTS" id="PR00465">
    <property type="entry name" value="EP450IV"/>
</dbReference>